<dbReference type="AlphaFoldDB" id="A0A239L837"/>
<keyword evidence="1" id="KW-0472">Membrane</keyword>
<evidence type="ECO:0000313" key="3">
    <source>
        <dbReference type="Proteomes" id="UP000198304"/>
    </source>
</evidence>
<keyword evidence="1" id="KW-0812">Transmembrane</keyword>
<evidence type="ECO:0000313" key="2">
    <source>
        <dbReference type="EMBL" id="SNT25839.1"/>
    </source>
</evidence>
<organism evidence="2 3">
    <name type="scientific">Anaerovirgula multivorans</name>
    <dbReference type="NCBI Taxonomy" id="312168"/>
    <lineage>
        <taxon>Bacteria</taxon>
        <taxon>Bacillati</taxon>
        <taxon>Bacillota</taxon>
        <taxon>Clostridia</taxon>
        <taxon>Peptostreptococcales</taxon>
        <taxon>Natronincolaceae</taxon>
        <taxon>Anaerovirgula</taxon>
    </lineage>
</organism>
<evidence type="ECO:0000256" key="1">
    <source>
        <dbReference type="SAM" id="Phobius"/>
    </source>
</evidence>
<accession>A0A239L837</accession>
<gene>
    <name evidence="2" type="ORF">SAMN05446037_106411</name>
</gene>
<dbReference type="EMBL" id="FZOJ01000064">
    <property type="protein sequence ID" value="SNT25839.1"/>
    <property type="molecule type" value="Genomic_DNA"/>
</dbReference>
<dbReference type="Proteomes" id="UP000198304">
    <property type="component" value="Unassembled WGS sequence"/>
</dbReference>
<protein>
    <submittedName>
        <fullName evidence="2">Uncharacterized protein</fullName>
    </submittedName>
</protein>
<keyword evidence="1" id="KW-1133">Transmembrane helix</keyword>
<feature type="transmembrane region" description="Helical" evidence="1">
    <location>
        <begin position="68"/>
        <end position="88"/>
    </location>
</feature>
<keyword evidence="3" id="KW-1185">Reference proteome</keyword>
<sequence>MKKNKTILLISLIIPFLTIFFGSYVIVSPLQHSLGFPVKFISYIGKNPPKYIFQLFFPENLKQISFEVGNYIISVVIIYLSIKLLFFITNRLYRTKRLD</sequence>
<proteinExistence type="predicted"/>
<feature type="transmembrane region" description="Helical" evidence="1">
    <location>
        <begin position="7"/>
        <end position="27"/>
    </location>
</feature>
<reference evidence="2 3" key="1">
    <citation type="submission" date="2017-06" db="EMBL/GenBank/DDBJ databases">
        <authorList>
            <person name="Kim H.J."/>
            <person name="Triplett B.A."/>
        </authorList>
    </citation>
    <scope>NUCLEOTIDE SEQUENCE [LARGE SCALE GENOMIC DNA]</scope>
    <source>
        <strain evidence="2 3">SCA</strain>
    </source>
</reference>
<name>A0A239L837_9FIRM</name>